<reference evidence="1 2" key="1">
    <citation type="journal article" date="2012" name="J. Bacteriol.">
        <title>Complete Genome Sequence of the Naphthalene-Degrading Pseudomonas putida Strain ND6.</title>
        <authorList>
            <person name="Li S."/>
            <person name="Zhao H."/>
            <person name="Li Y."/>
            <person name="Niu S."/>
            <person name="Cai B."/>
        </authorList>
    </citation>
    <scope>NUCLEOTIDE SEQUENCE [LARGE SCALE GENOMIC DNA]</scope>
    <source>
        <strain evidence="1 2">ND6</strain>
    </source>
</reference>
<protein>
    <submittedName>
        <fullName evidence="1">Uncharacterized protein</fullName>
    </submittedName>
</protein>
<dbReference type="HOGENOM" id="CLU_3375411_0_0_6"/>
<dbReference type="EMBL" id="CP003588">
    <property type="protein sequence ID" value="AFK70563.1"/>
    <property type="molecule type" value="Genomic_DNA"/>
</dbReference>
<name>I3UYJ2_PSEPU</name>
<evidence type="ECO:0000313" key="1">
    <source>
        <dbReference type="EMBL" id="AFK70563.1"/>
    </source>
</evidence>
<accession>I3UYJ2</accession>
<proteinExistence type="predicted"/>
<dbReference type="AlphaFoldDB" id="I3UYJ2"/>
<dbReference type="Proteomes" id="UP000005268">
    <property type="component" value="Chromosome"/>
</dbReference>
<dbReference type="KEGG" id="ppi:YSA_07032"/>
<gene>
    <name evidence="1" type="ORF">YSA_07032</name>
</gene>
<organism evidence="1 2">
    <name type="scientific">Pseudomonas putida ND6</name>
    <dbReference type="NCBI Taxonomy" id="231023"/>
    <lineage>
        <taxon>Bacteria</taxon>
        <taxon>Pseudomonadati</taxon>
        <taxon>Pseudomonadota</taxon>
        <taxon>Gammaproteobacteria</taxon>
        <taxon>Pseudomonadales</taxon>
        <taxon>Pseudomonadaceae</taxon>
        <taxon>Pseudomonas</taxon>
    </lineage>
</organism>
<evidence type="ECO:0000313" key="2">
    <source>
        <dbReference type="Proteomes" id="UP000005268"/>
    </source>
</evidence>
<sequence>MQVFRGFQLKTHKIEQKTNNRHICQHTATASPQV</sequence>